<accession>A0AAE2DH11</accession>
<dbReference type="InterPro" id="IPR053864">
    <property type="entry name" value="DUF6933"/>
</dbReference>
<sequence length="239" mass="27972">MLIFNCTEAASKFFSRVHQGKKITPVDFAPPSSTIEEDERDSGVEQWLVHAITVQRKHVLFAMHIKTRYCMVFADMKKADLDAFVGQFADRWFNGVMLHATHHGLSEWIDIEPLIERFQWMCRPQQFYRRSHRSAQKHIDEIAWVFQDKAAGAGCLPPHEVAAMVFDAQMNDTPRNSKGAKGYYYPDEEMTVHWLRRYCALDEDEVQAAKDRRKQVYREIAAVERAAWLEEYNRRNSIT</sequence>
<organism evidence="2 3">
    <name type="scientific">Pseudomonas fluorescens</name>
    <dbReference type="NCBI Taxonomy" id="294"/>
    <lineage>
        <taxon>Bacteria</taxon>
        <taxon>Pseudomonadati</taxon>
        <taxon>Pseudomonadota</taxon>
        <taxon>Gammaproteobacteria</taxon>
        <taxon>Pseudomonadales</taxon>
        <taxon>Pseudomonadaceae</taxon>
        <taxon>Pseudomonas</taxon>
    </lineage>
</organism>
<evidence type="ECO:0000259" key="1">
    <source>
        <dbReference type="Pfam" id="PF22016"/>
    </source>
</evidence>
<proteinExistence type="predicted"/>
<dbReference type="AlphaFoldDB" id="A0AAE2DH11"/>
<gene>
    <name evidence="2" type="ORF">QS95_29040</name>
</gene>
<dbReference type="RefSeq" id="WP_039773295.1">
    <property type="nucleotide sequence ID" value="NZ_JTGH01000045.1"/>
</dbReference>
<dbReference type="Proteomes" id="UP000031587">
    <property type="component" value="Unassembled WGS sequence"/>
</dbReference>
<comment type="caution">
    <text evidence="2">The sequence shown here is derived from an EMBL/GenBank/DDBJ whole genome shotgun (WGS) entry which is preliminary data.</text>
</comment>
<dbReference type="Pfam" id="PF22016">
    <property type="entry name" value="DUF6933"/>
    <property type="match status" value="1"/>
</dbReference>
<evidence type="ECO:0000313" key="3">
    <source>
        <dbReference type="Proteomes" id="UP000031587"/>
    </source>
</evidence>
<feature type="domain" description="DUF6933" evidence="1">
    <location>
        <begin position="33"/>
        <end position="189"/>
    </location>
</feature>
<dbReference type="EMBL" id="JTGH01000045">
    <property type="protein sequence ID" value="KIF55077.1"/>
    <property type="molecule type" value="Genomic_DNA"/>
</dbReference>
<name>A0AAE2DH11_PSEFL</name>
<evidence type="ECO:0000313" key="2">
    <source>
        <dbReference type="EMBL" id="KIF55077.1"/>
    </source>
</evidence>
<reference evidence="2 3" key="1">
    <citation type="submission" date="2014-11" db="EMBL/GenBank/DDBJ databases">
        <title>Draft genome sequence of Pseudomonas fluorescens strains SF4c SF39a.</title>
        <authorList>
            <person name="Underwood G.E."/>
            <person name="Ly L.K."/>
            <person name="Bitzer A.S."/>
            <person name="Godino A."/>
            <person name="Bucci V."/>
            <person name="Fischer S."/>
            <person name="Silby M.W."/>
        </authorList>
    </citation>
    <scope>NUCLEOTIDE SEQUENCE [LARGE SCALE GENOMIC DNA]</scope>
    <source>
        <strain evidence="2 3">SF4c</strain>
    </source>
</reference>
<protein>
    <recommendedName>
        <fullName evidence="1">DUF6933 domain-containing protein</fullName>
    </recommendedName>
</protein>